<sequence length="90" mass="10106">MVIADASADKSINKSRDCDELPNNARDYSAYIRKPFERKLHKGLRVCVVPFRRRARPPPSNNLCSQPANECDRVAGRIARCGAVPTRQLP</sequence>
<dbReference type="AlphaFoldDB" id="A0A4C1SBW1"/>
<name>A0A4C1SBW1_EUMVA</name>
<keyword evidence="2" id="KW-1185">Reference proteome</keyword>
<reference evidence="1 2" key="1">
    <citation type="journal article" date="2019" name="Commun. Biol.">
        <title>The bagworm genome reveals a unique fibroin gene that provides high tensile strength.</title>
        <authorList>
            <person name="Kono N."/>
            <person name="Nakamura H."/>
            <person name="Ohtoshi R."/>
            <person name="Tomita M."/>
            <person name="Numata K."/>
            <person name="Arakawa K."/>
        </authorList>
    </citation>
    <scope>NUCLEOTIDE SEQUENCE [LARGE SCALE GENOMIC DNA]</scope>
</reference>
<gene>
    <name evidence="1" type="ORF">EVAR_93029_1</name>
</gene>
<accession>A0A4C1SBW1</accession>
<evidence type="ECO:0000313" key="2">
    <source>
        <dbReference type="Proteomes" id="UP000299102"/>
    </source>
</evidence>
<proteinExistence type="predicted"/>
<dbReference type="EMBL" id="BGZK01003293">
    <property type="protein sequence ID" value="GBO99652.1"/>
    <property type="molecule type" value="Genomic_DNA"/>
</dbReference>
<protein>
    <submittedName>
        <fullName evidence="1">Uncharacterized protein</fullName>
    </submittedName>
</protein>
<organism evidence="1 2">
    <name type="scientific">Eumeta variegata</name>
    <name type="common">Bagworm moth</name>
    <name type="synonym">Eumeta japonica</name>
    <dbReference type="NCBI Taxonomy" id="151549"/>
    <lineage>
        <taxon>Eukaryota</taxon>
        <taxon>Metazoa</taxon>
        <taxon>Ecdysozoa</taxon>
        <taxon>Arthropoda</taxon>
        <taxon>Hexapoda</taxon>
        <taxon>Insecta</taxon>
        <taxon>Pterygota</taxon>
        <taxon>Neoptera</taxon>
        <taxon>Endopterygota</taxon>
        <taxon>Lepidoptera</taxon>
        <taxon>Glossata</taxon>
        <taxon>Ditrysia</taxon>
        <taxon>Tineoidea</taxon>
        <taxon>Psychidae</taxon>
        <taxon>Oiketicinae</taxon>
        <taxon>Eumeta</taxon>
    </lineage>
</organism>
<comment type="caution">
    <text evidence="1">The sequence shown here is derived from an EMBL/GenBank/DDBJ whole genome shotgun (WGS) entry which is preliminary data.</text>
</comment>
<dbReference type="Proteomes" id="UP000299102">
    <property type="component" value="Unassembled WGS sequence"/>
</dbReference>
<evidence type="ECO:0000313" key="1">
    <source>
        <dbReference type="EMBL" id="GBO99652.1"/>
    </source>
</evidence>